<keyword evidence="5" id="KW-0808">Transferase</keyword>
<protein>
    <recommendedName>
        <fullName evidence="12">Zinc finger PHD-type domain-containing protein</fullName>
    </recommendedName>
</protein>
<dbReference type="FunFam" id="3.30.40.10:FF:000025">
    <property type="entry name" value="Histone-lysine N-methyltransferase"/>
    <property type="match status" value="1"/>
</dbReference>
<evidence type="ECO:0000256" key="3">
    <source>
        <dbReference type="ARBA" id="ARBA00022454"/>
    </source>
</evidence>
<evidence type="ECO:0000256" key="2">
    <source>
        <dbReference type="ARBA" id="ARBA00004286"/>
    </source>
</evidence>
<evidence type="ECO:0000256" key="9">
    <source>
        <dbReference type="ARBA" id="ARBA00022833"/>
    </source>
</evidence>
<proteinExistence type="predicted"/>
<name>A0AAV2J9N8_KNICA</name>
<dbReference type="AlphaFoldDB" id="A0AAV2J9N8"/>
<evidence type="ECO:0000256" key="1">
    <source>
        <dbReference type="ARBA" id="ARBA00004123"/>
    </source>
</evidence>
<dbReference type="SUPFAM" id="SSF57903">
    <property type="entry name" value="FYVE/PHD zinc finger"/>
    <property type="match status" value="1"/>
</dbReference>
<evidence type="ECO:0000313" key="13">
    <source>
        <dbReference type="EMBL" id="CAL1574289.1"/>
    </source>
</evidence>
<evidence type="ECO:0000256" key="5">
    <source>
        <dbReference type="ARBA" id="ARBA00022679"/>
    </source>
</evidence>
<keyword evidence="6" id="KW-0949">S-adenosyl-L-methionine</keyword>
<organism evidence="13 14">
    <name type="scientific">Knipowitschia caucasica</name>
    <name type="common">Caucasian dwarf goby</name>
    <name type="synonym">Pomatoschistus caucasicus</name>
    <dbReference type="NCBI Taxonomy" id="637954"/>
    <lineage>
        <taxon>Eukaryota</taxon>
        <taxon>Metazoa</taxon>
        <taxon>Chordata</taxon>
        <taxon>Craniata</taxon>
        <taxon>Vertebrata</taxon>
        <taxon>Euteleostomi</taxon>
        <taxon>Actinopterygii</taxon>
        <taxon>Neopterygii</taxon>
        <taxon>Teleostei</taxon>
        <taxon>Neoteleostei</taxon>
        <taxon>Acanthomorphata</taxon>
        <taxon>Gobiaria</taxon>
        <taxon>Gobiiformes</taxon>
        <taxon>Gobioidei</taxon>
        <taxon>Gobiidae</taxon>
        <taxon>Gobiinae</taxon>
        <taxon>Knipowitschia</taxon>
    </lineage>
</organism>
<comment type="subcellular location">
    <subcellularLocation>
        <location evidence="2">Chromosome</location>
    </subcellularLocation>
    <subcellularLocation>
        <location evidence="1">Nucleus</location>
    </subcellularLocation>
</comment>
<dbReference type="GO" id="GO:0005634">
    <property type="term" value="C:nucleus"/>
    <property type="evidence" value="ECO:0007669"/>
    <property type="project" value="UniProtKB-SubCell"/>
</dbReference>
<keyword evidence="8" id="KW-0863">Zinc-finger</keyword>
<feature type="compositionally biased region" description="Acidic residues" evidence="11">
    <location>
        <begin position="232"/>
        <end position="250"/>
    </location>
</feature>
<dbReference type="GO" id="GO:0008168">
    <property type="term" value="F:methyltransferase activity"/>
    <property type="evidence" value="ECO:0007669"/>
    <property type="project" value="UniProtKB-KW"/>
</dbReference>
<gene>
    <name evidence="13" type="ORF">KC01_LOCUS6026</name>
</gene>
<dbReference type="Gene3D" id="3.30.40.10">
    <property type="entry name" value="Zinc/RING finger domain, C3HC4 (zinc finger)"/>
    <property type="match status" value="1"/>
</dbReference>
<dbReference type="InterPro" id="IPR011011">
    <property type="entry name" value="Znf_FYVE_PHD"/>
</dbReference>
<keyword evidence="14" id="KW-1185">Reference proteome</keyword>
<dbReference type="PANTHER" id="PTHR22884">
    <property type="entry name" value="SET DOMAIN PROTEINS"/>
    <property type="match status" value="1"/>
</dbReference>
<dbReference type="GO" id="GO:0008270">
    <property type="term" value="F:zinc ion binding"/>
    <property type="evidence" value="ECO:0007669"/>
    <property type="project" value="UniProtKB-KW"/>
</dbReference>
<dbReference type="SMART" id="SM00249">
    <property type="entry name" value="PHD"/>
    <property type="match status" value="1"/>
</dbReference>
<evidence type="ECO:0000256" key="10">
    <source>
        <dbReference type="ARBA" id="ARBA00023242"/>
    </source>
</evidence>
<keyword evidence="4" id="KW-0489">Methyltransferase</keyword>
<evidence type="ECO:0000256" key="6">
    <source>
        <dbReference type="ARBA" id="ARBA00022691"/>
    </source>
</evidence>
<reference evidence="13 14" key="1">
    <citation type="submission" date="2024-04" db="EMBL/GenBank/DDBJ databases">
        <authorList>
            <person name="Waldvogel A.-M."/>
            <person name="Schoenle A."/>
        </authorList>
    </citation>
    <scope>NUCLEOTIDE SEQUENCE [LARGE SCALE GENOMIC DNA]</scope>
</reference>
<dbReference type="InterPro" id="IPR041306">
    <property type="entry name" value="C5HCH"/>
</dbReference>
<evidence type="ECO:0000313" key="14">
    <source>
        <dbReference type="Proteomes" id="UP001497482"/>
    </source>
</evidence>
<evidence type="ECO:0000256" key="11">
    <source>
        <dbReference type="SAM" id="MobiDB-lite"/>
    </source>
</evidence>
<keyword evidence="10" id="KW-0539">Nucleus</keyword>
<keyword evidence="9" id="KW-0862">Zinc</keyword>
<dbReference type="Proteomes" id="UP001497482">
    <property type="component" value="Chromosome 11"/>
</dbReference>
<dbReference type="InterPro" id="IPR050777">
    <property type="entry name" value="SET2_Histone-Lys_MeTrsfase"/>
</dbReference>
<dbReference type="GO" id="GO:0005694">
    <property type="term" value="C:chromosome"/>
    <property type="evidence" value="ECO:0007669"/>
    <property type="project" value="UniProtKB-SubCell"/>
</dbReference>
<dbReference type="Pfam" id="PF17982">
    <property type="entry name" value="C5HCH"/>
    <property type="match status" value="1"/>
</dbReference>
<dbReference type="GO" id="GO:0032259">
    <property type="term" value="P:methylation"/>
    <property type="evidence" value="ECO:0007669"/>
    <property type="project" value="UniProtKB-KW"/>
</dbReference>
<accession>A0AAV2J9N8</accession>
<evidence type="ECO:0000256" key="4">
    <source>
        <dbReference type="ARBA" id="ARBA00022603"/>
    </source>
</evidence>
<evidence type="ECO:0000259" key="12">
    <source>
        <dbReference type="SMART" id="SM00249"/>
    </source>
</evidence>
<feature type="region of interest" description="Disordered" evidence="11">
    <location>
        <begin position="180"/>
        <end position="250"/>
    </location>
</feature>
<feature type="domain" description="Zinc finger PHD-type" evidence="12">
    <location>
        <begin position="39"/>
        <end position="82"/>
    </location>
</feature>
<sequence length="250" mass="27686">MENEEVGLNIFFYRESEEQESAAGRQKSRVVETKEREDECFSCGDGGQLVSCKKPGCPKVYHADCLQLTRRPAGRWECPRHQCDSCGKEAKSFCEICPSSFCDVHKDGRLFKSKVDGKLLCSEHDPCGPHPLEPGEIREYQGPAGGEGLGYGLGMAVLPPSSSSLTSRASPEYSIPITLAPSGSERSSSPPCFHLPHYSPISSYDEEEEGEEGEEEVEQDLVEQGEDKSEPESVDYVEIKDDEDEDYEDD</sequence>
<keyword evidence="7" id="KW-0479">Metal-binding</keyword>
<evidence type="ECO:0000256" key="7">
    <source>
        <dbReference type="ARBA" id="ARBA00022723"/>
    </source>
</evidence>
<feature type="compositionally biased region" description="Acidic residues" evidence="11">
    <location>
        <begin position="204"/>
        <end position="224"/>
    </location>
</feature>
<dbReference type="InterPro" id="IPR001965">
    <property type="entry name" value="Znf_PHD"/>
</dbReference>
<dbReference type="EMBL" id="OZ035833">
    <property type="protein sequence ID" value="CAL1574289.1"/>
    <property type="molecule type" value="Genomic_DNA"/>
</dbReference>
<dbReference type="InterPro" id="IPR013083">
    <property type="entry name" value="Znf_RING/FYVE/PHD"/>
</dbReference>
<keyword evidence="3" id="KW-0158">Chromosome</keyword>
<evidence type="ECO:0000256" key="8">
    <source>
        <dbReference type="ARBA" id="ARBA00022771"/>
    </source>
</evidence>